<keyword evidence="3" id="KW-1185">Reference proteome</keyword>
<dbReference type="HOGENOM" id="CLU_3099039_0_0_10"/>
<protein>
    <submittedName>
        <fullName evidence="2">Uncharacterized protein</fullName>
    </submittedName>
</protein>
<evidence type="ECO:0000313" key="2">
    <source>
        <dbReference type="EMBL" id="CCG99207.1"/>
    </source>
</evidence>
<feature type="transmembrane region" description="Helical" evidence="1">
    <location>
        <begin position="20"/>
        <end position="42"/>
    </location>
</feature>
<dbReference type="STRING" id="1166018.FAES_1197"/>
<reference evidence="2 3" key="1">
    <citation type="journal article" date="2012" name="J. Bacteriol.">
        <title>Genome Sequence of Fibrella aestuarina BUZ 2T, a Filamentous Marine Bacterium.</title>
        <authorList>
            <person name="Filippini M."/>
            <person name="Qi W."/>
            <person name="Blom J."/>
            <person name="Goesmann A."/>
            <person name="Smits T.H."/>
            <person name="Bagheri H.C."/>
        </authorList>
    </citation>
    <scope>NUCLEOTIDE SEQUENCE [LARGE SCALE GENOMIC DNA]</scope>
    <source>
        <strain evidence="3">BUZ 2T</strain>
    </source>
</reference>
<accession>I0K504</accession>
<sequence>MATKWTAFWHRVVATKSTSTITLMGIALLLLLSALLCFAVFYKAIEWFERI</sequence>
<keyword evidence="1" id="KW-0812">Transmembrane</keyword>
<evidence type="ECO:0000313" key="3">
    <source>
        <dbReference type="Proteomes" id="UP000011058"/>
    </source>
</evidence>
<keyword evidence="1" id="KW-1133">Transmembrane helix</keyword>
<dbReference type="AlphaFoldDB" id="I0K504"/>
<keyword evidence="1" id="KW-0472">Membrane</keyword>
<proteinExistence type="predicted"/>
<gene>
    <name evidence="2" type="ORF">FAES_1197</name>
</gene>
<dbReference type="Proteomes" id="UP000011058">
    <property type="component" value="Chromosome"/>
</dbReference>
<organism evidence="2 3">
    <name type="scientific">Fibrella aestuarina BUZ 2</name>
    <dbReference type="NCBI Taxonomy" id="1166018"/>
    <lineage>
        <taxon>Bacteria</taxon>
        <taxon>Pseudomonadati</taxon>
        <taxon>Bacteroidota</taxon>
        <taxon>Cytophagia</taxon>
        <taxon>Cytophagales</taxon>
        <taxon>Spirosomataceae</taxon>
        <taxon>Fibrella</taxon>
    </lineage>
</organism>
<dbReference type="EMBL" id="HE796683">
    <property type="protein sequence ID" value="CCG99207.1"/>
    <property type="molecule type" value="Genomic_DNA"/>
</dbReference>
<name>I0K504_9BACT</name>
<evidence type="ECO:0000256" key="1">
    <source>
        <dbReference type="SAM" id="Phobius"/>
    </source>
</evidence>
<dbReference type="KEGG" id="fae:FAES_1197"/>